<reference evidence="8" key="1">
    <citation type="submission" date="2014-09" db="EMBL/GenBank/DDBJ databases">
        <authorList>
            <person name="Magalhaes I.L.F."/>
            <person name="Oliveira U."/>
            <person name="Santos F.R."/>
            <person name="Vidigal T.H.D.A."/>
            <person name="Brescovit A.D."/>
            <person name="Santos A.J."/>
        </authorList>
    </citation>
    <scope>NUCLEOTIDE SEQUENCE</scope>
    <source>
        <tissue evidence="8">Shoot tissue taken approximately 20 cm above the soil surface</tissue>
    </source>
</reference>
<dbReference type="GO" id="GO:0005634">
    <property type="term" value="C:nucleus"/>
    <property type="evidence" value="ECO:0007669"/>
    <property type="project" value="UniProtKB-SubCell"/>
</dbReference>
<proteinExistence type="inferred from homology"/>
<evidence type="ECO:0000256" key="5">
    <source>
        <dbReference type="ARBA" id="ARBA00023242"/>
    </source>
</evidence>
<dbReference type="PANTHER" id="PTHR12945">
    <property type="entry name" value="TRANSLATION INITIATION FACTOR EIF3-RELATED"/>
    <property type="match status" value="1"/>
</dbReference>
<organism evidence="8">
    <name type="scientific">Arundo donax</name>
    <name type="common">Giant reed</name>
    <name type="synonym">Donax arundinaceus</name>
    <dbReference type="NCBI Taxonomy" id="35708"/>
    <lineage>
        <taxon>Eukaryota</taxon>
        <taxon>Viridiplantae</taxon>
        <taxon>Streptophyta</taxon>
        <taxon>Embryophyta</taxon>
        <taxon>Tracheophyta</taxon>
        <taxon>Spermatophyta</taxon>
        <taxon>Magnoliopsida</taxon>
        <taxon>Liliopsida</taxon>
        <taxon>Poales</taxon>
        <taxon>Poaceae</taxon>
        <taxon>PACMAD clade</taxon>
        <taxon>Arundinoideae</taxon>
        <taxon>Arundineae</taxon>
        <taxon>Arundo</taxon>
    </lineage>
</organism>
<sequence length="293" mass="31287">MRVDTLSLLLSMANIGPYSAVLAVDMVGGLVVGAVAERFGGTGYVCSTYLGKTPSSIDITRMYNLSGDMASRIVLAPLGDLCSLKNSGNTPSVFNGSTPGVVMEPIVASAEGTLLSQAQQGDTAVSDEKPELSTEQPVDMEVSESSLDDHLVQDENSSLGCKGNDGSSVPSKLKPGKAPTPEKMKYWKEHGFSSLIVAAPGHEVESLVADLLPLLSYSAPFAIYHQYLQPLATCMHSLQVSKMAIGLQISEPWLREYQVLPSRTHPHMQMNAFGGYILSGIRIHNADCAVEKK</sequence>
<evidence type="ECO:0000256" key="7">
    <source>
        <dbReference type="SAM" id="MobiDB-lite"/>
    </source>
</evidence>
<dbReference type="GO" id="GO:0030488">
    <property type="term" value="P:tRNA methylation"/>
    <property type="evidence" value="ECO:0007669"/>
    <property type="project" value="InterPro"/>
</dbReference>
<reference evidence="8" key="2">
    <citation type="journal article" date="2015" name="Data Brief">
        <title>Shoot transcriptome of the giant reed, Arundo donax.</title>
        <authorList>
            <person name="Barrero R.A."/>
            <person name="Guerrero F.D."/>
            <person name="Moolhuijzen P."/>
            <person name="Goolsby J.A."/>
            <person name="Tidwell J."/>
            <person name="Bellgard S.E."/>
            <person name="Bellgard M.I."/>
        </authorList>
    </citation>
    <scope>NUCLEOTIDE SEQUENCE</scope>
    <source>
        <tissue evidence="8">Shoot tissue taken approximately 20 cm above the soil surface</tissue>
    </source>
</reference>
<evidence type="ECO:0000313" key="8">
    <source>
        <dbReference type="EMBL" id="JAD79020.1"/>
    </source>
</evidence>
<evidence type="ECO:0000256" key="6">
    <source>
        <dbReference type="ARBA" id="ARBA00032319"/>
    </source>
</evidence>
<comment type="similarity">
    <text evidence="2">Belongs to the TRM6/GCD10 family.</text>
</comment>
<evidence type="ECO:0000256" key="4">
    <source>
        <dbReference type="ARBA" id="ARBA00022694"/>
    </source>
</evidence>
<keyword evidence="4" id="KW-0819">tRNA processing</keyword>
<comment type="subcellular location">
    <subcellularLocation>
        <location evidence="1">Nucleus</location>
    </subcellularLocation>
</comment>
<evidence type="ECO:0000256" key="1">
    <source>
        <dbReference type="ARBA" id="ARBA00004123"/>
    </source>
</evidence>
<evidence type="ECO:0000256" key="2">
    <source>
        <dbReference type="ARBA" id="ARBA00008320"/>
    </source>
</evidence>
<protein>
    <recommendedName>
        <fullName evidence="3">tRNA (adenine(58)-N(1))-methyltransferase non-catalytic subunit TRM6</fullName>
    </recommendedName>
    <alternativeName>
        <fullName evidence="6">tRNA(m1A58)-methyltransferase subunit TRM6</fullName>
    </alternativeName>
</protein>
<dbReference type="GO" id="GO:0031515">
    <property type="term" value="C:tRNA (m1A) methyltransferase complex"/>
    <property type="evidence" value="ECO:0007669"/>
    <property type="project" value="InterPro"/>
</dbReference>
<keyword evidence="5" id="KW-0539">Nucleus</keyword>
<evidence type="ECO:0000256" key="3">
    <source>
        <dbReference type="ARBA" id="ARBA00021704"/>
    </source>
</evidence>
<feature type="region of interest" description="Disordered" evidence="7">
    <location>
        <begin position="117"/>
        <end position="178"/>
    </location>
</feature>
<accession>A0A0A9D044</accession>
<dbReference type="PANTHER" id="PTHR12945:SF0">
    <property type="entry name" value="TRNA (ADENINE(58)-N(1))-METHYLTRANSFERASE NON-CATALYTIC SUBUNIT TRM6"/>
    <property type="match status" value="1"/>
</dbReference>
<dbReference type="InterPro" id="IPR017423">
    <property type="entry name" value="TRM6"/>
</dbReference>
<name>A0A0A9D044_ARUDO</name>
<feature type="compositionally biased region" description="Polar residues" evidence="7">
    <location>
        <begin position="154"/>
        <end position="170"/>
    </location>
</feature>
<dbReference type="AlphaFoldDB" id="A0A0A9D044"/>
<dbReference type="Pfam" id="PF04189">
    <property type="entry name" value="Gcd10p"/>
    <property type="match status" value="1"/>
</dbReference>
<dbReference type="EMBL" id="GBRH01218875">
    <property type="protein sequence ID" value="JAD79020.1"/>
    <property type="molecule type" value="Transcribed_RNA"/>
</dbReference>